<evidence type="ECO:0000313" key="4">
    <source>
        <dbReference type="Proteomes" id="UP000285456"/>
    </source>
</evidence>
<organism evidence="3 4">
    <name type="scientific">Oceanobacillus profundus</name>
    <dbReference type="NCBI Taxonomy" id="372463"/>
    <lineage>
        <taxon>Bacteria</taxon>
        <taxon>Bacillati</taxon>
        <taxon>Bacillota</taxon>
        <taxon>Bacilli</taxon>
        <taxon>Bacillales</taxon>
        <taxon>Bacillaceae</taxon>
        <taxon>Oceanobacillus</taxon>
    </lineage>
</organism>
<accession>A0A417YJM2</accession>
<reference evidence="3 4" key="1">
    <citation type="journal article" date="2007" name="Int. J. Syst. Evol. Microbiol.">
        <title>Oceanobacillus profundus sp. nov., isolated from a deep-sea sediment core.</title>
        <authorList>
            <person name="Kim Y.G."/>
            <person name="Choi D.H."/>
            <person name="Hyun S."/>
            <person name="Cho B.C."/>
        </authorList>
    </citation>
    <scope>NUCLEOTIDE SEQUENCE [LARGE SCALE GENOMIC DNA]</scope>
    <source>
        <strain evidence="3 4">DSM 18246</strain>
    </source>
</reference>
<evidence type="ECO:0000313" key="3">
    <source>
        <dbReference type="EMBL" id="RHW33182.1"/>
    </source>
</evidence>
<dbReference type="EMBL" id="QWEH01000004">
    <property type="protein sequence ID" value="RHW33182.1"/>
    <property type="molecule type" value="Genomic_DNA"/>
</dbReference>
<keyword evidence="4" id="KW-1185">Reference proteome</keyword>
<feature type="compositionally biased region" description="Acidic residues" evidence="1">
    <location>
        <begin position="110"/>
        <end position="121"/>
    </location>
</feature>
<protein>
    <recommendedName>
        <fullName evidence="5">Endolytic transglycosylase MltG</fullName>
    </recommendedName>
</protein>
<sequence>MKHTVRAFSVGLLTSAVILFIIFYFVEDSVKSVEEIDVEEMIEHVESEGYAVLDQQEYISYSVQKKQEAENAETEKSDSPKNDTKDKSSKETKAESKQESQDKSKKETSDESDDSNEDSDDEIKKEDNKENVEKEPENNVVQYTLTISPGMASSDISALLAEQNIIDNASEFNSYLDEHEYSLHVQIGTFEVSNDMSFYEIAERIAR</sequence>
<dbReference type="RefSeq" id="WP_118889139.1">
    <property type="nucleotide sequence ID" value="NZ_PHUT01000004.1"/>
</dbReference>
<dbReference type="AlphaFoldDB" id="A0A417YJM2"/>
<evidence type="ECO:0000256" key="2">
    <source>
        <dbReference type="SAM" id="Phobius"/>
    </source>
</evidence>
<feature type="region of interest" description="Disordered" evidence="1">
    <location>
        <begin position="64"/>
        <end position="137"/>
    </location>
</feature>
<feature type="compositionally biased region" description="Basic and acidic residues" evidence="1">
    <location>
        <begin position="65"/>
        <end position="109"/>
    </location>
</feature>
<evidence type="ECO:0000256" key="1">
    <source>
        <dbReference type="SAM" id="MobiDB-lite"/>
    </source>
</evidence>
<keyword evidence="2" id="KW-1133">Transmembrane helix</keyword>
<gene>
    <name evidence="3" type="ORF">D1B32_09080</name>
</gene>
<evidence type="ECO:0008006" key="5">
    <source>
        <dbReference type="Google" id="ProtNLM"/>
    </source>
</evidence>
<name>A0A417YJM2_9BACI</name>
<proteinExistence type="predicted"/>
<feature type="transmembrane region" description="Helical" evidence="2">
    <location>
        <begin position="7"/>
        <end position="26"/>
    </location>
</feature>
<keyword evidence="2" id="KW-0812">Transmembrane</keyword>
<keyword evidence="2" id="KW-0472">Membrane</keyword>
<comment type="caution">
    <text evidence="3">The sequence shown here is derived from an EMBL/GenBank/DDBJ whole genome shotgun (WGS) entry which is preliminary data.</text>
</comment>
<feature type="compositionally biased region" description="Basic and acidic residues" evidence="1">
    <location>
        <begin position="122"/>
        <end position="137"/>
    </location>
</feature>
<dbReference type="Gene3D" id="3.30.1490.480">
    <property type="entry name" value="Endolytic murein transglycosylase"/>
    <property type="match status" value="1"/>
</dbReference>
<dbReference type="Proteomes" id="UP000285456">
    <property type="component" value="Unassembled WGS sequence"/>
</dbReference>